<proteinExistence type="predicted"/>
<dbReference type="Proteomes" id="UP000317650">
    <property type="component" value="Chromosome 11"/>
</dbReference>
<keyword evidence="1" id="KW-0175">Coiled coil</keyword>
<evidence type="ECO:0000256" key="1">
    <source>
        <dbReference type="SAM" id="Coils"/>
    </source>
</evidence>
<gene>
    <name evidence="3" type="ORF">C4D60_Mb11t15780</name>
</gene>
<comment type="caution">
    <text evidence="3">The sequence shown here is derived from an EMBL/GenBank/DDBJ whole genome shotgun (WGS) entry which is preliminary data.</text>
</comment>
<feature type="region of interest" description="Disordered" evidence="2">
    <location>
        <begin position="425"/>
        <end position="453"/>
    </location>
</feature>
<organism evidence="3 4">
    <name type="scientific">Musa balbisiana</name>
    <name type="common">Banana</name>
    <dbReference type="NCBI Taxonomy" id="52838"/>
    <lineage>
        <taxon>Eukaryota</taxon>
        <taxon>Viridiplantae</taxon>
        <taxon>Streptophyta</taxon>
        <taxon>Embryophyta</taxon>
        <taxon>Tracheophyta</taxon>
        <taxon>Spermatophyta</taxon>
        <taxon>Magnoliopsida</taxon>
        <taxon>Liliopsida</taxon>
        <taxon>Zingiberales</taxon>
        <taxon>Musaceae</taxon>
        <taxon>Musa</taxon>
    </lineage>
</organism>
<evidence type="ECO:0000313" key="3">
    <source>
        <dbReference type="EMBL" id="THU56296.1"/>
    </source>
</evidence>
<reference evidence="3 4" key="1">
    <citation type="journal article" date="2019" name="Nat. Plants">
        <title>Genome sequencing of Musa balbisiana reveals subgenome evolution and function divergence in polyploid bananas.</title>
        <authorList>
            <person name="Yao X."/>
        </authorList>
    </citation>
    <scope>NUCLEOTIDE SEQUENCE [LARGE SCALE GENOMIC DNA]</scope>
    <source>
        <strain evidence="4">cv. DH-PKW</strain>
        <tissue evidence="3">Leaves</tissue>
    </source>
</reference>
<name>A0A4V6T4A4_MUSBA</name>
<dbReference type="EMBL" id="PYDT01000007">
    <property type="protein sequence ID" value="THU56296.1"/>
    <property type="molecule type" value="Genomic_DNA"/>
</dbReference>
<accession>A0A4V6T4A4</accession>
<feature type="compositionally biased region" description="Acidic residues" evidence="2">
    <location>
        <begin position="425"/>
        <end position="435"/>
    </location>
</feature>
<protein>
    <submittedName>
        <fullName evidence="3">Uncharacterized protein</fullName>
    </submittedName>
</protein>
<keyword evidence="4" id="KW-1185">Reference proteome</keyword>
<dbReference type="Gene3D" id="1.20.5.1700">
    <property type="match status" value="1"/>
</dbReference>
<evidence type="ECO:0000256" key="2">
    <source>
        <dbReference type="SAM" id="MobiDB-lite"/>
    </source>
</evidence>
<dbReference type="AlphaFoldDB" id="A0A4V6T4A4"/>
<evidence type="ECO:0000313" key="4">
    <source>
        <dbReference type="Proteomes" id="UP000317650"/>
    </source>
</evidence>
<sequence>MALNSWHYLVAFLGEYRGVGIEPSRTLFLAYYRLFKGQGGYYLTTRNDFKISGTPSNNKGWKSCFFFISCSRGWGFSTGWTSRTIDNIPPLLSIGETADVNQLRGILSSSQAIREMTEEWLVEAGLSPTTRVMVIHIRHTLRPPHHRLGVVRVLELGVPCRRAHRKGCWDLRRRVALERRQKLWCGRRVRARLLAGVPPQGRPGLLPKARAQGAREERGWPDRLVVTPQGGLRCTRNRCGTCASFALMSKASILFWIMTLTFAQGQHYYMVLIDRVRDAGRVIEHLSDSNSALRMEILELKAGTGLKAVVAAKQCTSALDEEVNRLKTKLEESLAHAQMLDNELQTLSRDVESARSSAWATKETLKEEHLALLEKIEGAIAEYKSSVGFEHGLVRLGWVTYEFGYRVACAHFRVRYPDLELESDPFADQSADENVDIPASVPFDDGPKTPPSN</sequence>
<feature type="coiled-coil region" evidence="1">
    <location>
        <begin position="323"/>
        <end position="382"/>
    </location>
</feature>